<dbReference type="EMBL" id="JBHSDU010000010">
    <property type="protein sequence ID" value="MFC4311699.1"/>
    <property type="molecule type" value="Genomic_DNA"/>
</dbReference>
<evidence type="ECO:0000256" key="3">
    <source>
        <dbReference type="ARBA" id="ARBA00023082"/>
    </source>
</evidence>
<dbReference type="SUPFAM" id="SSF88659">
    <property type="entry name" value="Sigma3 and sigma4 domains of RNA polymerase sigma factors"/>
    <property type="match status" value="1"/>
</dbReference>
<keyword evidence="3" id="KW-0731">Sigma factor</keyword>
<dbReference type="PANTHER" id="PTHR43133">
    <property type="entry name" value="RNA POLYMERASE ECF-TYPE SIGMA FACTO"/>
    <property type="match status" value="1"/>
</dbReference>
<protein>
    <submittedName>
        <fullName evidence="6">RNA polymerase sigma factor</fullName>
    </submittedName>
</protein>
<organism evidence="6 7">
    <name type="scientific">Steroidobacter flavus</name>
    <dbReference type="NCBI Taxonomy" id="1842136"/>
    <lineage>
        <taxon>Bacteria</taxon>
        <taxon>Pseudomonadati</taxon>
        <taxon>Pseudomonadota</taxon>
        <taxon>Gammaproteobacteria</taxon>
        <taxon>Steroidobacterales</taxon>
        <taxon>Steroidobacteraceae</taxon>
        <taxon>Steroidobacter</taxon>
    </lineage>
</organism>
<proteinExistence type="inferred from homology"/>
<evidence type="ECO:0000313" key="7">
    <source>
        <dbReference type="Proteomes" id="UP001595904"/>
    </source>
</evidence>
<keyword evidence="7" id="KW-1185">Reference proteome</keyword>
<dbReference type="Gene3D" id="1.10.10.10">
    <property type="entry name" value="Winged helix-like DNA-binding domain superfamily/Winged helix DNA-binding domain"/>
    <property type="match status" value="1"/>
</dbReference>
<evidence type="ECO:0000313" key="6">
    <source>
        <dbReference type="EMBL" id="MFC4311699.1"/>
    </source>
</evidence>
<keyword evidence="4" id="KW-0804">Transcription</keyword>
<dbReference type="InterPro" id="IPR036388">
    <property type="entry name" value="WH-like_DNA-bd_sf"/>
</dbReference>
<comment type="similarity">
    <text evidence="1">Belongs to the sigma-70 factor family. ECF subfamily.</text>
</comment>
<dbReference type="Gene3D" id="1.10.1740.10">
    <property type="match status" value="1"/>
</dbReference>
<dbReference type="Proteomes" id="UP001595904">
    <property type="component" value="Unassembled WGS sequence"/>
</dbReference>
<dbReference type="RefSeq" id="WP_380600468.1">
    <property type="nucleotide sequence ID" value="NZ_JBHSDU010000010.1"/>
</dbReference>
<keyword evidence="2" id="KW-0805">Transcription regulation</keyword>
<dbReference type="InterPro" id="IPR014284">
    <property type="entry name" value="RNA_pol_sigma-70_dom"/>
</dbReference>
<dbReference type="NCBIfam" id="TIGR02937">
    <property type="entry name" value="sigma70-ECF"/>
    <property type="match status" value="1"/>
</dbReference>
<dbReference type="SUPFAM" id="SSF88946">
    <property type="entry name" value="Sigma2 domain of RNA polymerase sigma factors"/>
    <property type="match status" value="1"/>
</dbReference>
<dbReference type="InterPro" id="IPR013249">
    <property type="entry name" value="RNA_pol_sigma70_r4_t2"/>
</dbReference>
<dbReference type="PANTHER" id="PTHR43133:SF46">
    <property type="entry name" value="RNA POLYMERASE SIGMA-70 FACTOR ECF SUBFAMILY"/>
    <property type="match status" value="1"/>
</dbReference>
<dbReference type="InterPro" id="IPR013324">
    <property type="entry name" value="RNA_pol_sigma_r3/r4-like"/>
</dbReference>
<evidence type="ECO:0000256" key="2">
    <source>
        <dbReference type="ARBA" id="ARBA00023015"/>
    </source>
</evidence>
<evidence type="ECO:0000259" key="5">
    <source>
        <dbReference type="Pfam" id="PF08281"/>
    </source>
</evidence>
<accession>A0ABV8SZ21</accession>
<evidence type="ECO:0000256" key="4">
    <source>
        <dbReference type="ARBA" id="ARBA00023163"/>
    </source>
</evidence>
<dbReference type="InterPro" id="IPR013325">
    <property type="entry name" value="RNA_pol_sigma_r2"/>
</dbReference>
<evidence type="ECO:0000256" key="1">
    <source>
        <dbReference type="ARBA" id="ARBA00010641"/>
    </source>
</evidence>
<dbReference type="Pfam" id="PF08281">
    <property type="entry name" value="Sigma70_r4_2"/>
    <property type="match status" value="1"/>
</dbReference>
<sequence length="192" mass="22737">MCNQEATFAASLERRQSETPTPNPPDRARLIEWFRYWCHPIRSWIGTNQRVPSGEVDDLTQEVFLRLLRYCDEALVEDPQGYLFRVATNVVNNWRQGCRVRLSHDEAWLEELQIEDAEEPENAVARTRMNQYLRAVIGRLPRRQREILLLHVDEEMTYKQIAQSQGLTYRTVLRDLTRAYSSLRQQCIKEDL</sequence>
<dbReference type="InterPro" id="IPR039425">
    <property type="entry name" value="RNA_pol_sigma-70-like"/>
</dbReference>
<reference evidence="7" key="1">
    <citation type="journal article" date="2019" name="Int. J. Syst. Evol. Microbiol.">
        <title>The Global Catalogue of Microorganisms (GCM) 10K type strain sequencing project: providing services to taxonomists for standard genome sequencing and annotation.</title>
        <authorList>
            <consortium name="The Broad Institute Genomics Platform"/>
            <consortium name="The Broad Institute Genome Sequencing Center for Infectious Disease"/>
            <person name="Wu L."/>
            <person name="Ma J."/>
        </authorList>
    </citation>
    <scope>NUCLEOTIDE SEQUENCE [LARGE SCALE GENOMIC DNA]</scope>
    <source>
        <strain evidence="7">CGMCC 1.10759</strain>
    </source>
</reference>
<gene>
    <name evidence="6" type="ORF">ACFPN2_21620</name>
</gene>
<comment type="caution">
    <text evidence="6">The sequence shown here is derived from an EMBL/GenBank/DDBJ whole genome shotgun (WGS) entry which is preliminary data.</text>
</comment>
<feature type="domain" description="RNA polymerase sigma factor 70 region 4 type 2" evidence="5">
    <location>
        <begin position="131"/>
        <end position="181"/>
    </location>
</feature>
<name>A0ABV8SZ21_9GAMM</name>